<proteinExistence type="inferred from homology"/>
<comment type="caution">
    <text evidence="3">The sequence shown here is derived from an EMBL/GenBank/DDBJ whole genome shotgun (WGS) entry which is preliminary data.</text>
</comment>
<dbReference type="AlphaFoldDB" id="A0A9J6ACC0"/>
<evidence type="ECO:0000256" key="1">
    <source>
        <dbReference type="ARBA" id="ARBA00005769"/>
    </source>
</evidence>
<name>A0A9J6ACC0_SOLCO</name>
<gene>
    <name evidence="3" type="ORF">H5410_007174</name>
</gene>
<dbReference type="GO" id="GO:0016651">
    <property type="term" value="F:oxidoreductase activity, acting on NAD(P)H"/>
    <property type="evidence" value="ECO:0007669"/>
    <property type="project" value="InterPro"/>
</dbReference>
<dbReference type="SUPFAM" id="SSF56762">
    <property type="entry name" value="HydB/Nqo4-like"/>
    <property type="match status" value="1"/>
</dbReference>
<protein>
    <submittedName>
        <fullName evidence="3">Uncharacterized protein</fullName>
    </submittedName>
</protein>
<dbReference type="Gene3D" id="1.10.645.10">
    <property type="entry name" value="Cytochrome-c3 Hydrogenase, chain B"/>
    <property type="match status" value="1"/>
</dbReference>
<dbReference type="Proteomes" id="UP000824120">
    <property type="component" value="Chromosome 2"/>
</dbReference>
<evidence type="ECO:0000313" key="3">
    <source>
        <dbReference type="EMBL" id="KAG5621956.1"/>
    </source>
</evidence>
<dbReference type="InterPro" id="IPR014029">
    <property type="entry name" value="NADH_UbQ_OxRdtase_49kDa_CS"/>
</dbReference>
<comment type="similarity">
    <text evidence="1">Belongs to the complex I 49 kDa subunit family.</text>
</comment>
<feature type="region of interest" description="Disordered" evidence="2">
    <location>
        <begin position="31"/>
        <end position="54"/>
    </location>
</feature>
<evidence type="ECO:0000256" key="2">
    <source>
        <dbReference type="SAM" id="MobiDB-lite"/>
    </source>
</evidence>
<sequence length="89" mass="10366">MKPQRTCKPRKPHIKGREIKSMIFDHMEWERRNSRGSNKMDPTSTSSHRNTVHFNSCEDGEDVVDCEPIVGYLHRGMEKIAENREVGII</sequence>
<keyword evidence="4" id="KW-1185">Reference proteome</keyword>
<reference evidence="3 4" key="1">
    <citation type="submission" date="2020-09" db="EMBL/GenBank/DDBJ databases">
        <title>De no assembly of potato wild relative species, Solanum commersonii.</title>
        <authorList>
            <person name="Cho K."/>
        </authorList>
    </citation>
    <scope>NUCLEOTIDE SEQUENCE [LARGE SCALE GENOMIC DNA]</scope>
    <source>
        <strain evidence="3">LZ3.2</strain>
        <tissue evidence="3">Leaf</tissue>
    </source>
</reference>
<dbReference type="PROSITE" id="PS00535">
    <property type="entry name" value="COMPLEX1_49K"/>
    <property type="match status" value="1"/>
</dbReference>
<dbReference type="InterPro" id="IPR029014">
    <property type="entry name" value="NiFe-Hase_large"/>
</dbReference>
<feature type="compositionally biased region" description="Polar residues" evidence="2">
    <location>
        <begin position="35"/>
        <end position="54"/>
    </location>
</feature>
<dbReference type="OrthoDB" id="1864536at2759"/>
<accession>A0A9J6ACC0</accession>
<dbReference type="EMBL" id="JACXVP010000002">
    <property type="protein sequence ID" value="KAG5621956.1"/>
    <property type="molecule type" value="Genomic_DNA"/>
</dbReference>
<organism evidence="3 4">
    <name type="scientific">Solanum commersonii</name>
    <name type="common">Commerson's wild potato</name>
    <name type="synonym">Commerson's nightshade</name>
    <dbReference type="NCBI Taxonomy" id="4109"/>
    <lineage>
        <taxon>Eukaryota</taxon>
        <taxon>Viridiplantae</taxon>
        <taxon>Streptophyta</taxon>
        <taxon>Embryophyta</taxon>
        <taxon>Tracheophyta</taxon>
        <taxon>Spermatophyta</taxon>
        <taxon>Magnoliopsida</taxon>
        <taxon>eudicotyledons</taxon>
        <taxon>Gunneridae</taxon>
        <taxon>Pentapetalae</taxon>
        <taxon>asterids</taxon>
        <taxon>lamiids</taxon>
        <taxon>Solanales</taxon>
        <taxon>Solanaceae</taxon>
        <taxon>Solanoideae</taxon>
        <taxon>Solaneae</taxon>
        <taxon>Solanum</taxon>
    </lineage>
</organism>
<evidence type="ECO:0000313" key="4">
    <source>
        <dbReference type="Proteomes" id="UP000824120"/>
    </source>
</evidence>